<accession>A0A8J2M9R4</accession>
<dbReference type="AlphaFoldDB" id="A0A8J2M9R4"/>
<keyword evidence="1" id="KW-0175">Coiled coil</keyword>
<feature type="coiled-coil region" evidence="1">
    <location>
        <begin position="25"/>
        <end position="52"/>
    </location>
</feature>
<dbReference type="Pfam" id="PF04157">
    <property type="entry name" value="EAP30"/>
    <property type="match status" value="1"/>
</dbReference>
<organism evidence="2 3">
    <name type="scientific">Allacma fusca</name>
    <dbReference type="NCBI Taxonomy" id="39272"/>
    <lineage>
        <taxon>Eukaryota</taxon>
        <taxon>Metazoa</taxon>
        <taxon>Ecdysozoa</taxon>
        <taxon>Arthropoda</taxon>
        <taxon>Hexapoda</taxon>
        <taxon>Collembola</taxon>
        <taxon>Symphypleona</taxon>
        <taxon>Sminthuridae</taxon>
        <taxon>Allacma</taxon>
    </lineage>
</organism>
<dbReference type="OrthoDB" id="283883at2759"/>
<name>A0A8J2M9R4_9HEXA</name>
<evidence type="ECO:0000256" key="1">
    <source>
        <dbReference type="SAM" id="Coils"/>
    </source>
</evidence>
<dbReference type="GO" id="GO:0000814">
    <property type="term" value="C:ESCRT II complex"/>
    <property type="evidence" value="ECO:0007669"/>
    <property type="project" value="InterPro"/>
</dbReference>
<evidence type="ECO:0000313" key="3">
    <source>
        <dbReference type="Proteomes" id="UP000708208"/>
    </source>
</evidence>
<dbReference type="EMBL" id="CAJVCH010570718">
    <property type="protein sequence ID" value="CAG7835671.1"/>
    <property type="molecule type" value="Genomic_DNA"/>
</dbReference>
<dbReference type="GO" id="GO:0043328">
    <property type="term" value="P:protein transport to vacuole involved in ubiquitin-dependent protein catabolic process via the multivesicular body sorting pathway"/>
    <property type="evidence" value="ECO:0007669"/>
    <property type="project" value="TreeGrafter"/>
</dbReference>
<protein>
    <recommendedName>
        <fullName evidence="4">Vacuolar-sorting protein SNF8</fullName>
    </recommendedName>
</protein>
<dbReference type="InterPro" id="IPR016689">
    <property type="entry name" value="ESCRT-2_cplx_Snf8"/>
</dbReference>
<proteinExistence type="predicted"/>
<dbReference type="InterPro" id="IPR040608">
    <property type="entry name" value="Snf8/Vps36"/>
</dbReference>
<reference evidence="2" key="1">
    <citation type="submission" date="2021-06" db="EMBL/GenBank/DDBJ databases">
        <authorList>
            <person name="Hodson N. C."/>
            <person name="Mongue J. A."/>
            <person name="Jaron S. K."/>
        </authorList>
    </citation>
    <scope>NUCLEOTIDE SEQUENCE</scope>
</reference>
<dbReference type="Proteomes" id="UP000708208">
    <property type="component" value="Unassembled WGS sequence"/>
</dbReference>
<dbReference type="PANTHER" id="PTHR12806:SF0">
    <property type="entry name" value="VACUOLAR-SORTING PROTEIN SNF8"/>
    <property type="match status" value="1"/>
</dbReference>
<dbReference type="PANTHER" id="PTHR12806">
    <property type="entry name" value="EAP30 SUBUNIT OF ELL COMPLEX"/>
    <property type="match status" value="1"/>
</dbReference>
<keyword evidence="3" id="KW-1185">Reference proteome</keyword>
<evidence type="ECO:0008006" key="4">
    <source>
        <dbReference type="Google" id="ProtNLM"/>
    </source>
</evidence>
<comment type="caution">
    <text evidence="2">The sequence shown here is derived from an EMBL/GenBank/DDBJ whole genome shotgun (WGS) entry which is preliminary data.</text>
</comment>
<sequence>MRRRAGVGAIQEKKAAQDRFKDKGSAIQENLMQELSKQLEQFKSKLESFAIKHQNAIKKDPAFREHFQSMCASIGVDPLASSKGFWSELLGMGSFYYEVAVQSVEIVLATTHMNGGVMLLGEVKSRLNKSRKKNLKNAEVSSDDIHRAMKSLNVLGKSCGVILPTGGVNNLDDAMVFCVPEELSLDNTAVVTHAVQSGMPFLTVDDLIKALGWKQSRVESVLEVLIREGIVWVDDHEGSRFYWFPSIFSAARIS</sequence>
<gene>
    <name evidence="2" type="ORF">AFUS01_LOCUS45008</name>
</gene>
<evidence type="ECO:0000313" key="2">
    <source>
        <dbReference type="EMBL" id="CAG7835671.1"/>
    </source>
</evidence>